<name>B0D235_LACBS</name>
<protein>
    <submittedName>
        <fullName evidence="2">Predicted protein</fullName>
    </submittedName>
</protein>
<dbReference type="HOGENOM" id="CLU_021983_0_0_1"/>
<feature type="region of interest" description="Disordered" evidence="1">
    <location>
        <begin position="359"/>
        <end position="382"/>
    </location>
</feature>
<evidence type="ECO:0000313" key="3">
    <source>
        <dbReference type="Proteomes" id="UP000001194"/>
    </source>
</evidence>
<evidence type="ECO:0000313" key="2">
    <source>
        <dbReference type="EMBL" id="EDR11033.1"/>
    </source>
</evidence>
<dbReference type="OrthoDB" id="3064818at2759"/>
<accession>B0D235</accession>
<evidence type="ECO:0000256" key="1">
    <source>
        <dbReference type="SAM" id="MobiDB-lite"/>
    </source>
</evidence>
<sequence length="448" mass="49491">MTDVSAEATRQRAQAFETIISDVMDRRSPLSEFGKRLQDAGASPAEAEDYLQQLAQRIEQQRKDKDAEGQSETQSSEQAVRESTPEGLEEAEAVEFHARREALLEEVRVREAADRRTAVDTAAWAVLNAKLSHLAGSQASNKATTLLSADDLAKLLGVKRSAPQSLPASVLTLAPHLAELSTSSISDPHIEETWKLRQAIGTDKTIDSLVNLMQVQPLTDPIPRSIWRLVIQDHFVDFEKLFASMDKGYDHNDEPHDFGGGYALIKKEQASAKRPLRSESEWARVFGAWSSAVVLVYRHRSSELQGYQCMVTDLFRAVPHDPSIAIAFDVEARDRYAKSPFRMDDRTQLNVPLLARMFQGSGPSSKKRGNPVALSSPPSKRSSIPCQNWNMGICDAPCPNGRKHGICCECEGQHRAKDEPVCNTLLQARQRKGISGGYSESGKGKGRA</sequence>
<gene>
    <name evidence="2" type="ORF">LACBIDRAFT_316142</name>
</gene>
<feature type="compositionally biased region" description="Basic and acidic residues" evidence="1">
    <location>
        <begin position="59"/>
        <end position="68"/>
    </location>
</feature>
<feature type="region of interest" description="Disordered" evidence="1">
    <location>
        <begin position="58"/>
        <end position="91"/>
    </location>
</feature>
<dbReference type="RefSeq" id="XP_001878334.1">
    <property type="nucleotide sequence ID" value="XM_001878299.1"/>
</dbReference>
<dbReference type="InParanoid" id="B0D235"/>
<dbReference type="EMBL" id="DS547096">
    <property type="protein sequence ID" value="EDR11033.1"/>
    <property type="molecule type" value="Genomic_DNA"/>
</dbReference>
<proteinExistence type="predicted"/>
<dbReference type="Proteomes" id="UP000001194">
    <property type="component" value="Unassembled WGS sequence"/>
</dbReference>
<reference evidence="2 3" key="1">
    <citation type="journal article" date="2008" name="Nature">
        <title>The genome of Laccaria bicolor provides insights into mycorrhizal symbiosis.</title>
        <authorList>
            <person name="Martin F."/>
            <person name="Aerts A."/>
            <person name="Ahren D."/>
            <person name="Brun A."/>
            <person name="Danchin E.G.J."/>
            <person name="Duchaussoy F."/>
            <person name="Gibon J."/>
            <person name="Kohler A."/>
            <person name="Lindquist E."/>
            <person name="Pereda V."/>
            <person name="Salamov A."/>
            <person name="Shapiro H.J."/>
            <person name="Wuyts J."/>
            <person name="Blaudez D."/>
            <person name="Buee M."/>
            <person name="Brokstein P."/>
            <person name="Canbaeck B."/>
            <person name="Cohen D."/>
            <person name="Courty P.E."/>
            <person name="Coutinho P.M."/>
            <person name="Delaruelle C."/>
            <person name="Detter J.C."/>
            <person name="Deveau A."/>
            <person name="DiFazio S."/>
            <person name="Duplessis S."/>
            <person name="Fraissinet-Tachet L."/>
            <person name="Lucic E."/>
            <person name="Frey-Klett P."/>
            <person name="Fourrey C."/>
            <person name="Feussner I."/>
            <person name="Gay G."/>
            <person name="Grimwood J."/>
            <person name="Hoegger P.J."/>
            <person name="Jain P."/>
            <person name="Kilaru S."/>
            <person name="Labbe J."/>
            <person name="Lin Y.C."/>
            <person name="Legue V."/>
            <person name="Le Tacon F."/>
            <person name="Marmeisse R."/>
            <person name="Melayah D."/>
            <person name="Montanini B."/>
            <person name="Muratet M."/>
            <person name="Nehls U."/>
            <person name="Niculita-Hirzel H."/>
            <person name="Oudot-Le Secq M.P."/>
            <person name="Peter M."/>
            <person name="Quesneville H."/>
            <person name="Rajashekar B."/>
            <person name="Reich M."/>
            <person name="Rouhier N."/>
            <person name="Schmutz J."/>
            <person name="Yin T."/>
            <person name="Chalot M."/>
            <person name="Henrissat B."/>
            <person name="Kuees U."/>
            <person name="Lucas S."/>
            <person name="Van de Peer Y."/>
            <person name="Podila G.K."/>
            <person name="Polle A."/>
            <person name="Pukkila P.J."/>
            <person name="Richardson P.M."/>
            <person name="Rouze P."/>
            <person name="Sanders I.R."/>
            <person name="Stajich J.E."/>
            <person name="Tunlid A."/>
            <person name="Tuskan G."/>
            <person name="Grigoriev I.V."/>
        </authorList>
    </citation>
    <scope>NUCLEOTIDE SEQUENCE [LARGE SCALE GENOMIC DNA]</scope>
    <source>
        <strain evidence="3">S238N-H82 / ATCC MYA-4686</strain>
    </source>
</reference>
<organism evidence="3">
    <name type="scientific">Laccaria bicolor (strain S238N-H82 / ATCC MYA-4686)</name>
    <name type="common">Bicoloured deceiver</name>
    <name type="synonym">Laccaria laccata var. bicolor</name>
    <dbReference type="NCBI Taxonomy" id="486041"/>
    <lineage>
        <taxon>Eukaryota</taxon>
        <taxon>Fungi</taxon>
        <taxon>Dikarya</taxon>
        <taxon>Basidiomycota</taxon>
        <taxon>Agaricomycotina</taxon>
        <taxon>Agaricomycetes</taxon>
        <taxon>Agaricomycetidae</taxon>
        <taxon>Agaricales</taxon>
        <taxon>Agaricineae</taxon>
        <taxon>Hydnangiaceae</taxon>
        <taxon>Laccaria</taxon>
    </lineage>
</organism>
<dbReference type="KEGG" id="lbc:LACBIDRAFT_316142"/>
<dbReference type="AlphaFoldDB" id="B0D235"/>
<keyword evidence="3" id="KW-1185">Reference proteome</keyword>
<dbReference type="GeneID" id="6073730"/>